<dbReference type="PANTHER" id="PTHR43115:SF4">
    <property type="entry name" value="DEHYDROGENASE_REDUCTASE SDR FAMILY MEMBER 11"/>
    <property type="match status" value="1"/>
</dbReference>
<dbReference type="SUPFAM" id="SSF51735">
    <property type="entry name" value="NAD(P)-binding Rossmann-fold domains"/>
    <property type="match status" value="1"/>
</dbReference>
<dbReference type="PRINTS" id="PR00080">
    <property type="entry name" value="SDRFAMILY"/>
</dbReference>
<comment type="similarity">
    <text evidence="1 3">Belongs to the short-chain dehydrogenases/reductases (SDR) family.</text>
</comment>
<dbReference type="Pfam" id="PF00106">
    <property type="entry name" value="adh_short"/>
    <property type="match status" value="1"/>
</dbReference>
<sequence>MLSIERFVGKVAVVTGASAGIGKAIVELLVKHGVIVAGLGRRINRLEDQAKQLAKEKGKFHAFKCDLTNQQEILTTFQQITTKLGPISVLINNAGISLSNSIIDGDISKWITVLDTNVLAAAIAIREAIASMKLHKTKGHIININSAMGHKVIDTPGQSMYPASKHAITALTETVRLEINREKLPIKITSLSPGYVKTEFIRVNFGEERAKLIEQMEMPGLDPEDVAEGVLYVLATPEHVNVNELTVRALGEKY</sequence>
<dbReference type="OrthoDB" id="1933717at2759"/>
<evidence type="ECO:0008006" key="6">
    <source>
        <dbReference type="Google" id="ProtNLM"/>
    </source>
</evidence>
<gene>
    <name evidence="4" type="ORF">CEUTPL_LOCUS11718</name>
</gene>
<dbReference type="GO" id="GO:0016616">
    <property type="term" value="F:oxidoreductase activity, acting on the CH-OH group of donors, NAD or NADP as acceptor"/>
    <property type="evidence" value="ECO:0007669"/>
    <property type="project" value="UniProtKB-ARBA"/>
</dbReference>
<evidence type="ECO:0000256" key="2">
    <source>
        <dbReference type="ARBA" id="ARBA00023002"/>
    </source>
</evidence>
<dbReference type="AlphaFoldDB" id="A0A9N9MYH8"/>
<dbReference type="Proteomes" id="UP001152799">
    <property type="component" value="Chromosome 7"/>
</dbReference>
<dbReference type="InterPro" id="IPR036291">
    <property type="entry name" value="NAD(P)-bd_dom_sf"/>
</dbReference>
<evidence type="ECO:0000313" key="5">
    <source>
        <dbReference type="Proteomes" id="UP001152799"/>
    </source>
</evidence>
<dbReference type="PANTHER" id="PTHR43115">
    <property type="entry name" value="DEHYDROGENASE/REDUCTASE SDR FAMILY MEMBER 11"/>
    <property type="match status" value="1"/>
</dbReference>
<keyword evidence="2" id="KW-0560">Oxidoreductase</keyword>
<accession>A0A9N9MYH8</accession>
<organism evidence="4 5">
    <name type="scientific">Ceutorhynchus assimilis</name>
    <name type="common">cabbage seed weevil</name>
    <dbReference type="NCBI Taxonomy" id="467358"/>
    <lineage>
        <taxon>Eukaryota</taxon>
        <taxon>Metazoa</taxon>
        <taxon>Ecdysozoa</taxon>
        <taxon>Arthropoda</taxon>
        <taxon>Hexapoda</taxon>
        <taxon>Insecta</taxon>
        <taxon>Pterygota</taxon>
        <taxon>Neoptera</taxon>
        <taxon>Endopterygota</taxon>
        <taxon>Coleoptera</taxon>
        <taxon>Polyphaga</taxon>
        <taxon>Cucujiformia</taxon>
        <taxon>Curculionidae</taxon>
        <taxon>Ceutorhynchinae</taxon>
        <taxon>Ceutorhynchus</taxon>
    </lineage>
</organism>
<dbReference type="PRINTS" id="PR00081">
    <property type="entry name" value="GDHRDH"/>
</dbReference>
<keyword evidence="5" id="KW-1185">Reference proteome</keyword>
<evidence type="ECO:0000256" key="1">
    <source>
        <dbReference type="ARBA" id="ARBA00006484"/>
    </source>
</evidence>
<dbReference type="EMBL" id="OU892283">
    <property type="protein sequence ID" value="CAG9771280.1"/>
    <property type="molecule type" value="Genomic_DNA"/>
</dbReference>
<evidence type="ECO:0000313" key="4">
    <source>
        <dbReference type="EMBL" id="CAG9771280.1"/>
    </source>
</evidence>
<reference evidence="4" key="1">
    <citation type="submission" date="2022-01" db="EMBL/GenBank/DDBJ databases">
        <authorList>
            <person name="King R."/>
        </authorList>
    </citation>
    <scope>NUCLEOTIDE SEQUENCE</scope>
</reference>
<name>A0A9N9MYH8_9CUCU</name>
<dbReference type="InterPro" id="IPR002347">
    <property type="entry name" value="SDR_fam"/>
</dbReference>
<evidence type="ECO:0000256" key="3">
    <source>
        <dbReference type="RuleBase" id="RU000363"/>
    </source>
</evidence>
<dbReference type="FunFam" id="3.40.50.720:FF:000047">
    <property type="entry name" value="NADP-dependent L-serine/L-allo-threonine dehydrogenase"/>
    <property type="match status" value="1"/>
</dbReference>
<proteinExistence type="inferred from homology"/>
<dbReference type="Gene3D" id="3.40.50.720">
    <property type="entry name" value="NAD(P)-binding Rossmann-like Domain"/>
    <property type="match status" value="1"/>
</dbReference>
<protein>
    <recommendedName>
        <fullName evidence="6">Farnesol dehydrogenase-like</fullName>
    </recommendedName>
</protein>